<dbReference type="EMBL" id="CALNXI010000073">
    <property type="protein sequence ID" value="CAH3017902.1"/>
    <property type="molecule type" value="Genomic_DNA"/>
</dbReference>
<comment type="caution">
    <text evidence="1">The sequence shown here is derived from an EMBL/GenBank/DDBJ whole genome shotgun (WGS) entry which is preliminary data.</text>
</comment>
<evidence type="ECO:0000313" key="1">
    <source>
        <dbReference type="EMBL" id="CAH3017902.1"/>
    </source>
</evidence>
<feature type="non-terminal residue" evidence="1">
    <location>
        <position position="102"/>
    </location>
</feature>
<proteinExistence type="predicted"/>
<sequence length="102" mass="11719">NQQSALLTIVKTFSDDIKMEFGLDKCAKGTFKKGRLTKTTDLHLDEDTTYKYLCDNEGDGIQHSAMKEKIRKEYYRRVRMVLKTELNAANKFEAINTLAIPV</sequence>
<gene>
    <name evidence="1" type="ORF">PEVE_00040264</name>
</gene>
<protein>
    <recommendedName>
        <fullName evidence="3">Arginine kinase</fullName>
    </recommendedName>
</protein>
<evidence type="ECO:0008006" key="3">
    <source>
        <dbReference type="Google" id="ProtNLM"/>
    </source>
</evidence>
<feature type="non-terminal residue" evidence="1">
    <location>
        <position position="1"/>
    </location>
</feature>
<name>A0ABN8LPI2_9CNID</name>
<keyword evidence="2" id="KW-1185">Reference proteome</keyword>
<dbReference type="PANTHER" id="PTHR35450">
    <property type="entry name" value="REVERSE TRANSCRIPTASE DOMAIN-CONTAINING PROTEIN"/>
    <property type="match status" value="1"/>
</dbReference>
<accession>A0ABN8LPI2</accession>
<evidence type="ECO:0000313" key="2">
    <source>
        <dbReference type="Proteomes" id="UP001159427"/>
    </source>
</evidence>
<reference evidence="1 2" key="1">
    <citation type="submission" date="2022-05" db="EMBL/GenBank/DDBJ databases">
        <authorList>
            <consortium name="Genoscope - CEA"/>
            <person name="William W."/>
        </authorList>
    </citation>
    <scope>NUCLEOTIDE SEQUENCE [LARGE SCALE GENOMIC DNA]</scope>
</reference>
<organism evidence="1 2">
    <name type="scientific">Porites evermanni</name>
    <dbReference type="NCBI Taxonomy" id="104178"/>
    <lineage>
        <taxon>Eukaryota</taxon>
        <taxon>Metazoa</taxon>
        <taxon>Cnidaria</taxon>
        <taxon>Anthozoa</taxon>
        <taxon>Hexacorallia</taxon>
        <taxon>Scleractinia</taxon>
        <taxon>Fungiina</taxon>
        <taxon>Poritidae</taxon>
        <taxon>Porites</taxon>
    </lineage>
</organism>
<dbReference type="Proteomes" id="UP001159427">
    <property type="component" value="Unassembled WGS sequence"/>
</dbReference>
<dbReference type="PANTHER" id="PTHR35450:SF2">
    <property type="entry name" value="REVERSE TRANSCRIPTASE DOMAIN-CONTAINING PROTEIN"/>
    <property type="match status" value="1"/>
</dbReference>